<keyword evidence="3" id="KW-0677">Repeat</keyword>
<keyword evidence="7" id="KW-0472">Membrane</keyword>
<dbReference type="GO" id="GO:0005737">
    <property type="term" value="C:cytoplasm"/>
    <property type="evidence" value="ECO:0007669"/>
    <property type="project" value="TreeGrafter"/>
</dbReference>
<dbReference type="GO" id="GO:0022857">
    <property type="term" value="F:transmembrane transporter activity"/>
    <property type="evidence" value="ECO:0007669"/>
    <property type="project" value="InterPro"/>
</dbReference>
<accession>A0A507FQX4</accession>
<dbReference type="OrthoDB" id="286637at2759"/>
<dbReference type="Pfam" id="PF07690">
    <property type="entry name" value="MFS_1"/>
    <property type="match status" value="1"/>
</dbReference>
<evidence type="ECO:0000313" key="10">
    <source>
        <dbReference type="EMBL" id="TPX77417.1"/>
    </source>
</evidence>
<dbReference type="GO" id="GO:0019901">
    <property type="term" value="F:protein kinase binding"/>
    <property type="evidence" value="ECO:0007669"/>
    <property type="project" value="TreeGrafter"/>
</dbReference>
<keyword evidence="4 5" id="KW-0129">CBS domain</keyword>
<dbReference type="AlphaFoldDB" id="A0A507FQX4"/>
<dbReference type="GO" id="GO:0016208">
    <property type="term" value="F:AMP binding"/>
    <property type="evidence" value="ECO:0007669"/>
    <property type="project" value="TreeGrafter"/>
</dbReference>
<dbReference type="InterPro" id="IPR046342">
    <property type="entry name" value="CBS_dom_sf"/>
</dbReference>
<dbReference type="EMBL" id="QEAP01000021">
    <property type="protein sequence ID" value="TPX77417.1"/>
    <property type="molecule type" value="Genomic_DNA"/>
</dbReference>
<keyword evidence="7" id="KW-1133">Transmembrane helix</keyword>
<dbReference type="InterPro" id="IPR050511">
    <property type="entry name" value="AMPK_gamma/SDS23_families"/>
</dbReference>
<feature type="transmembrane region" description="Helical" evidence="7">
    <location>
        <begin position="351"/>
        <end position="371"/>
    </location>
</feature>
<dbReference type="GO" id="GO:0031588">
    <property type="term" value="C:nucleotide-activated protein kinase complex"/>
    <property type="evidence" value="ECO:0007669"/>
    <property type="project" value="TreeGrafter"/>
</dbReference>
<dbReference type="STRING" id="246404.A0A507FQX4"/>
<evidence type="ECO:0000256" key="7">
    <source>
        <dbReference type="SAM" id="Phobius"/>
    </source>
</evidence>
<feature type="signal peptide" evidence="8">
    <location>
        <begin position="1"/>
        <end position="17"/>
    </location>
</feature>
<feature type="chain" id="PRO_5021508930" description="CBS domain-containing protein" evidence="8">
    <location>
        <begin position="18"/>
        <end position="810"/>
    </location>
</feature>
<dbReference type="InterPro" id="IPR011701">
    <property type="entry name" value="MFS"/>
</dbReference>
<dbReference type="Gene3D" id="1.20.1250.20">
    <property type="entry name" value="MFS general substrate transporter like domains"/>
    <property type="match status" value="1"/>
</dbReference>
<comment type="subcellular location">
    <subcellularLocation>
        <location evidence="1">Membrane</location>
        <topology evidence="1">Multi-pass membrane protein</topology>
    </subcellularLocation>
</comment>
<dbReference type="Pfam" id="PF00571">
    <property type="entry name" value="CBS"/>
    <property type="match status" value="1"/>
</dbReference>
<proteinExistence type="inferred from homology"/>
<evidence type="ECO:0000256" key="5">
    <source>
        <dbReference type="PROSITE-ProRule" id="PRU00703"/>
    </source>
</evidence>
<evidence type="ECO:0000259" key="9">
    <source>
        <dbReference type="PROSITE" id="PS51371"/>
    </source>
</evidence>
<keyword evidence="6" id="KW-0175">Coiled coil</keyword>
<feature type="coiled-coil region" evidence="6">
    <location>
        <begin position="513"/>
        <end position="554"/>
    </location>
</feature>
<dbReference type="GO" id="GO:0016020">
    <property type="term" value="C:membrane"/>
    <property type="evidence" value="ECO:0007669"/>
    <property type="project" value="UniProtKB-SubCell"/>
</dbReference>
<name>A0A507FQX4_9FUNG</name>
<dbReference type="GO" id="GO:0005634">
    <property type="term" value="C:nucleus"/>
    <property type="evidence" value="ECO:0007669"/>
    <property type="project" value="TreeGrafter"/>
</dbReference>
<evidence type="ECO:0000256" key="4">
    <source>
        <dbReference type="ARBA" id="ARBA00023122"/>
    </source>
</evidence>
<evidence type="ECO:0000256" key="2">
    <source>
        <dbReference type="ARBA" id="ARBA00006750"/>
    </source>
</evidence>
<gene>
    <name evidence="10" type="ORF">CcCBS67573_g01323</name>
</gene>
<feature type="transmembrane region" description="Helical" evidence="7">
    <location>
        <begin position="136"/>
        <end position="159"/>
    </location>
</feature>
<dbReference type="InterPro" id="IPR000644">
    <property type="entry name" value="CBS_dom"/>
</dbReference>
<comment type="similarity">
    <text evidence="2">Belongs to the 5'-AMP-activated protein kinase gamma subunit family.</text>
</comment>
<dbReference type="PROSITE" id="PS51371">
    <property type="entry name" value="CBS"/>
    <property type="match status" value="1"/>
</dbReference>
<dbReference type="CDD" id="cd04641">
    <property type="entry name" value="CBS_euAMPK_gamma-like_repeat2"/>
    <property type="match status" value="1"/>
</dbReference>
<feature type="transmembrane region" description="Helical" evidence="7">
    <location>
        <begin position="70"/>
        <end position="90"/>
    </location>
</feature>
<feature type="transmembrane region" description="Helical" evidence="7">
    <location>
        <begin position="377"/>
        <end position="398"/>
    </location>
</feature>
<feature type="transmembrane region" description="Helical" evidence="7">
    <location>
        <begin position="43"/>
        <end position="63"/>
    </location>
</feature>
<dbReference type="SMART" id="SM00116">
    <property type="entry name" value="CBS"/>
    <property type="match status" value="3"/>
</dbReference>
<dbReference type="CDD" id="cd02205">
    <property type="entry name" value="CBS_pair_SF"/>
    <property type="match status" value="1"/>
</dbReference>
<evidence type="ECO:0000256" key="3">
    <source>
        <dbReference type="ARBA" id="ARBA00022737"/>
    </source>
</evidence>
<reference evidence="10 11" key="1">
    <citation type="journal article" date="2019" name="Sci. Rep.">
        <title>Comparative genomics of chytrid fungi reveal insights into the obligate biotrophic and pathogenic lifestyle of Synchytrium endobioticum.</title>
        <authorList>
            <person name="van de Vossenberg B.T.L.H."/>
            <person name="Warris S."/>
            <person name="Nguyen H.D.T."/>
            <person name="van Gent-Pelzer M.P.E."/>
            <person name="Joly D.L."/>
            <person name="van de Geest H.C."/>
            <person name="Bonants P.J.M."/>
            <person name="Smith D.S."/>
            <person name="Levesque C.A."/>
            <person name="van der Lee T.A.J."/>
        </authorList>
    </citation>
    <scope>NUCLEOTIDE SEQUENCE [LARGE SCALE GENOMIC DNA]</scope>
    <source>
        <strain evidence="10 11">CBS 675.73</strain>
    </source>
</reference>
<dbReference type="Gene3D" id="3.10.580.10">
    <property type="entry name" value="CBS-domain"/>
    <property type="match status" value="1"/>
</dbReference>
<keyword evidence="7" id="KW-0812">Transmembrane</keyword>
<evidence type="ECO:0000256" key="1">
    <source>
        <dbReference type="ARBA" id="ARBA00004141"/>
    </source>
</evidence>
<sequence length="810" mass="88344">MLALITLVSSCFAMATAGAMFSFSVVANSLKDRLGISSTDLNTITAVGNSSLYLSFLAVGPVYDRVGARWTLILGAVIYCLGYALMYLGYEHKIASTTAAMSVYYFIVGIGSTCSYMGCIGANVKNFNASPHEGKVLGLLLLFYGLSASLFAQIANAFFADRGAGALLLFSAAVCGIVNFLAGCFTFEVGTLRIVAATTAQVGDAHGNRLASAKSPAASIRPNANGEVSHIDGPKPGGSTALVKTFDSDKVDGSDVQLSPIDILRHPLFWCLSATFVFMQGLTYITNFVTILEAAVGEREATEHADRIVTQNSIQVTVMSVFNSLGRLTLPIFCEVLQKKNTPIAMLDRSMLLLACQVLIFIPTATLATGAGSEGVFYMSSILISYGFGGAGALFPVLTKDFFGMHAYQKMDGQAQISHPKRKLDEEEEETAAAKKSGALPTVLQSPAIKRTFAPAEVSPMKGIEESSVQHECTFEFSHVKETAITFLKQCDLLRIEDILPFFPDFALIDDFKTDLCQALDEYNEHIEQLKEEMDEATRSAENIRTDIHNLKNRSIVIHLLESASLARKNKIIQLRQRLDQNSGRRFGGKVNDANLTGLKEELEKELSGECPLCNDVIIKSVNKPFGASRILVDNRLYRLPLVDDSQNAEVIVSVVTEFKILRHIAENYQDIPVARKTLRELGLGTYTNLKTATADTPLITVLNMFVKDKISAVPIQDEKGLFIDIYEKYDVLLLTKEGSSTDLSIPLSQALAGRSTEFAGIHTCAVDETMGNIMDTIRRMTVHRFIVLEDDVCKGILSLSDILRCLLKS</sequence>
<feature type="transmembrane region" description="Helical" evidence="7">
    <location>
        <begin position="102"/>
        <end position="124"/>
    </location>
</feature>
<dbReference type="Proteomes" id="UP000320333">
    <property type="component" value="Unassembled WGS sequence"/>
</dbReference>
<feature type="domain" description="CBS" evidence="9">
    <location>
        <begin position="686"/>
        <end position="744"/>
    </location>
</feature>
<evidence type="ECO:0000313" key="11">
    <source>
        <dbReference type="Proteomes" id="UP000320333"/>
    </source>
</evidence>
<comment type="caution">
    <text evidence="10">The sequence shown here is derived from an EMBL/GenBank/DDBJ whole genome shotgun (WGS) entry which is preliminary data.</text>
</comment>
<evidence type="ECO:0000256" key="8">
    <source>
        <dbReference type="SAM" id="SignalP"/>
    </source>
</evidence>
<dbReference type="InterPro" id="IPR036259">
    <property type="entry name" value="MFS_trans_sf"/>
</dbReference>
<protein>
    <recommendedName>
        <fullName evidence="9">CBS domain-containing protein</fullName>
    </recommendedName>
</protein>
<keyword evidence="11" id="KW-1185">Reference proteome</keyword>
<evidence type="ECO:0000256" key="6">
    <source>
        <dbReference type="SAM" id="Coils"/>
    </source>
</evidence>
<dbReference type="PANTHER" id="PTHR13780:SF35">
    <property type="entry name" value="LD22662P"/>
    <property type="match status" value="1"/>
</dbReference>
<feature type="transmembrane region" description="Helical" evidence="7">
    <location>
        <begin position="165"/>
        <end position="187"/>
    </location>
</feature>
<dbReference type="GO" id="GO:0019887">
    <property type="term" value="F:protein kinase regulator activity"/>
    <property type="evidence" value="ECO:0007669"/>
    <property type="project" value="TreeGrafter"/>
</dbReference>
<keyword evidence="8" id="KW-0732">Signal</keyword>
<organism evidence="10 11">
    <name type="scientific">Chytriomyces confervae</name>
    <dbReference type="NCBI Taxonomy" id="246404"/>
    <lineage>
        <taxon>Eukaryota</taxon>
        <taxon>Fungi</taxon>
        <taxon>Fungi incertae sedis</taxon>
        <taxon>Chytridiomycota</taxon>
        <taxon>Chytridiomycota incertae sedis</taxon>
        <taxon>Chytridiomycetes</taxon>
        <taxon>Chytridiales</taxon>
        <taxon>Chytriomycetaceae</taxon>
        <taxon>Chytriomyces</taxon>
    </lineage>
</organism>
<dbReference type="PANTHER" id="PTHR13780">
    <property type="entry name" value="AMP-ACTIVATED PROTEIN KINASE, GAMMA REGULATORY SUBUNIT"/>
    <property type="match status" value="1"/>
</dbReference>
<dbReference type="SUPFAM" id="SSF103473">
    <property type="entry name" value="MFS general substrate transporter"/>
    <property type="match status" value="1"/>
</dbReference>
<dbReference type="SUPFAM" id="SSF54631">
    <property type="entry name" value="CBS-domain pair"/>
    <property type="match status" value="1"/>
</dbReference>